<evidence type="ECO:0000259" key="2">
    <source>
        <dbReference type="Pfam" id="PF07885"/>
    </source>
</evidence>
<feature type="transmembrane region" description="Helical" evidence="1">
    <location>
        <begin position="95"/>
        <end position="115"/>
    </location>
</feature>
<dbReference type="InterPro" id="IPR013099">
    <property type="entry name" value="K_chnl_dom"/>
</dbReference>
<feature type="transmembrane region" description="Helical" evidence="1">
    <location>
        <begin position="52"/>
        <end position="74"/>
    </location>
</feature>
<gene>
    <name evidence="3" type="ORF">SAMN05660359_04764</name>
</gene>
<proteinExistence type="predicted"/>
<evidence type="ECO:0000256" key="1">
    <source>
        <dbReference type="SAM" id="Phobius"/>
    </source>
</evidence>
<evidence type="ECO:0000313" key="3">
    <source>
        <dbReference type="EMBL" id="SFO62337.1"/>
    </source>
</evidence>
<keyword evidence="1" id="KW-0812">Transmembrane</keyword>
<feature type="transmembrane region" description="Helical" evidence="1">
    <location>
        <begin position="127"/>
        <end position="150"/>
    </location>
</feature>
<evidence type="ECO:0000313" key="4">
    <source>
        <dbReference type="Proteomes" id="UP000183642"/>
    </source>
</evidence>
<keyword evidence="1" id="KW-0472">Membrane</keyword>
<reference evidence="4" key="1">
    <citation type="submission" date="2016-10" db="EMBL/GenBank/DDBJ databases">
        <authorList>
            <person name="Varghese N."/>
            <person name="Submissions S."/>
        </authorList>
    </citation>
    <scope>NUCLEOTIDE SEQUENCE [LARGE SCALE GENOMIC DNA]</scope>
    <source>
        <strain evidence="4">DSM 43161</strain>
    </source>
</reference>
<protein>
    <submittedName>
        <fullName evidence="3">Ion channel</fullName>
    </submittedName>
</protein>
<dbReference type="SUPFAM" id="SSF81324">
    <property type="entry name" value="Voltage-gated potassium channels"/>
    <property type="match status" value="1"/>
</dbReference>
<sequence>MFVVLATLRDIFHTLWHPSGRSGFGRKVMAAVWRAGGPRRGHHRVSVLAGPLSMVVVVLAWVMLVVIGWTLVYWPHLADGFHFSEGLQGTGRGGFTDALYLSMVTVATLGFGDIVPTEQWLRIAVPLQALLGFVLLTAAVTWVLQIYPALTRRRALAIRLSLLRRADAVRVLKEEDVPMAANLLEDLAGELVQARVDLTQYAETYYFHDGEESASLAATIGTALHLAHAAERSPRADMRFAGKLLDGALGDFARLLDDEFLRVGGPLQAVLTAYAADHGHVPAGTDSHP</sequence>
<organism evidence="3 4">
    <name type="scientific">Geodermatophilus obscurus</name>
    <dbReference type="NCBI Taxonomy" id="1861"/>
    <lineage>
        <taxon>Bacteria</taxon>
        <taxon>Bacillati</taxon>
        <taxon>Actinomycetota</taxon>
        <taxon>Actinomycetes</taxon>
        <taxon>Geodermatophilales</taxon>
        <taxon>Geodermatophilaceae</taxon>
        <taxon>Geodermatophilus</taxon>
    </lineage>
</organism>
<dbReference type="EMBL" id="FOWE01000019">
    <property type="protein sequence ID" value="SFO62337.1"/>
    <property type="molecule type" value="Genomic_DNA"/>
</dbReference>
<dbReference type="RefSeq" id="WP_208976868.1">
    <property type="nucleotide sequence ID" value="NZ_FOWE01000019.1"/>
</dbReference>
<dbReference type="Pfam" id="PF07885">
    <property type="entry name" value="Ion_trans_2"/>
    <property type="match status" value="1"/>
</dbReference>
<accession>A0A1I5IP83</accession>
<feature type="domain" description="Potassium channel" evidence="2">
    <location>
        <begin position="75"/>
        <end position="144"/>
    </location>
</feature>
<keyword evidence="1" id="KW-1133">Transmembrane helix</keyword>
<dbReference type="Gene3D" id="1.10.287.70">
    <property type="match status" value="1"/>
</dbReference>
<dbReference type="AlphaFoldDB" id="A0A1I5IP83"/>
<dbReference type="Proteomes" id="UP000183642">
    <property type="component" value="Unassembled WGS sequence"/>
</dbReference>
<keyword evidence="4" id="KW-1185">Reference proteome</keyword>
<name>A0A1I5IP83_9ACTN</name>